<reference evidence="1 2" key="1">
    <citation type="submission" date="2019-02" db="EMBL/GenBank/DDBJ databases">
        <title>The genomic architecture of introgression among sibling species of bacteria.</title>
        <authorList>
            <person name="Cavassim M.I.A."/>
            <person name="Moeskjaer S."/>
            <person name="Moslemi C."/>
            <person name="Fields B."/>
            <person name="Bachmann A."/>
            <person name="Vilhjalmsson B."/>
            <person name="Schierup M.H."/>
            <person name="Young J.P.W."/>
            <person name="Andersen S.U."/>
        </authorList>
    </citation>
    <scope>NUCLEOTIDE SEQUENCE [LARGE SCALE GENOMIC DNA]</scope>
    <source>
        <strain evidence="1 2">SM92</strain>
        <plasmid evidence="1">pSM92_Rh03</plasmid>
    </source>
</reference>
<evidence type="ECO:0000313" key="1">
    <source>
        <dbReference type="EMBL" id="TBC04535.1"/>
    </source>
</evidence>
<geneLocation type="plasmid" evidence="1">
    <name>pSM92_Rh03</name>
</geneLocation>
<name>A0AB38HTE1_9HYPH</name>
<evidence type="ECO:0000313" key="2">
    <source>
        <dbReference type="Proteomes" id="UP000294215"/>
    </source>
</evidence>
<dbReference type="Proteomes" id="UP000294215">
    <property type="component" value="Unassembled WGS sequence"/>
</dbReference>
<dbReference type="AlphaFoldDB" id="A0AB38HTE1"/>
<proteinExistence type="predicted"/>
<sequence>MARPEVPIPGIARRRSRGTSLCRYAEFGITGFGLTRSATAERQGGQVFSRSPNCARMGRLFAAYSIGQRSSS</sequence>
<keyword evidence="1" id="KW-0614">Plasmid</keyword>
<protein>
    <submittedName>
        <fullName evidence="1">Uncharacterized protein</fullName>
    </submittedName>
</protein>
<organism evidence="1 2">
    <name type="scientific">Rhizobium ruizarguesonis</name>
    <dbReference type="NCBI Taxonomy" id="2081791"/>
    <lineage>
        <taxon>Bacteria</taxon>
        <taxon>Pseudomonadati</taxon>
        <taxon>Pseudomonadota</taxon>
        <taxon>Alphaproteobacteria</taxon>
        <taxon>Hyphomicrobiales</taxon>
        <taxon>Rhizobiaceae</taxon>
        <taxon>Rhizobium/Agrobacterium group</taxon>
        <taxon>Rhizobium</taxon>
    </lineage>
</organism>
<accession>A0AB38HTE1</accession>
<dbReference type="EMBL" id="SIMR01000004">
    <property type="protein sequence ID" value="TBC04535.1"/>
    <property type="molecule type" value="Genomic_DNA"/>
</dbReference>
<comment type="caution">
    <text evidence="1">The sequence shown here is derived from an EMBL/GenBank/DDBJ whole genome shotgun (WGS) entry which is preliminary data.</text>
</comment>
<gene>
    <name evidence="1" type="ORF">ELH40_34170</name>
</gene>